<dbReference type="PRINTS" id="PR00416">
    <property type="entry name" value="EUTPISMRASEI"/>
</dbReference>
<evidence type="ECO:0000256" key="3">
    <source>
        <dbReference type="ARBA" id="ARBA00012891"/>
    </source>
</evidence>
<proteinExistence type="inferred from homology"/>
<dbReference type="InterPro" id="IPR035447">
    <property type="entry name" value="DNA_topo_I_N_sf"/>
</dbReference>
<comment type="similarity">
    <text evidence="2">Belongs to the type IB topoisomerase family.</text>
</comment>
<evidence type="ECO:0000259" key="7">
    <source>
        <dbReference type="Pfam" id="PF01028"/>
    </source>
</evidence>
<evidence type="ECO:0000256" key="6">
    <source>
        <dbReference type="ARBA" id="ARBA00023235"/>
    </source>
</evidence>
<dbReference type="InterPro" id="IPR049331">
    <property type="entry name" value="Top1B_N_bact"/>
</dbReference>
<dbReference type="EMBL" id="BAABBQ010000001">
    <property type="protein sequence ID" value="GAA4015703.1"/>
    <property type="molecule type" value="Genomic_DNA"/>
</dbReference>
<organism evidence="9 10">
    <name type="scientific">Sphingomonas swuensis</name>
    <dbReference type="NCBI Taxonomy" id="977800"/>
    <lineage>
        <taxon>Bacteria</taxon>
        <taxon>Pseudomonadati</taxon>
        <taxon>Pseudomonadota</taxon>
        <taxon>Alphaproteobacteria</taxon>
        <taxon>Sphingomonadales</taxon>
        <taxon>Sphingomonadaceae</taxon>
        <taxon>Sphingomonas</taxon>
    </lineage>
</organism>
<dbReference type="Gene3D" id="3.30.66.10">
    <property type="entry name" value="DNA topoisomerase I domain"/>
    <property type="match status" value="1"/>
</dbReference>
<dbReference type="EC" id="5.6.2.1" evidence="3"/>
<keyword evidence="6" id="KW-0413">Isomerase</keyword>
<comment type="catalytic activity">
    <reaction evidence="1">
        <text>ATP-independent breakage of single-stranded DNA, followed by passage and rejoining.</text>
        <dbReference type="EC" id="5.6.2.1"/>
    </reaction>
</comment>
<sequence>MRHCCDDQPGITRQQVKGKWAYFQPDGSRVTAREEIDRLNAIALPPAYTDAWFCPFPNGHIQATGRDAKGRKQYRYHEAFRSRADKKKYLGTIEFGAALPKLRRKVEADLKGKPTSREAVLAAVVRLLDTEHIRIGNEQYAKENKSFGATTLRSRHVRKTGSKLVVRFKGKHGIAHELPIGDRQLKRIVSKVADLPGQNLFQYLTEDGEACPITSADVNDYIREATGGDFTAKNFRTWGASVIAFDQMLTAQEEEVRKISLKTVLEPVAEALGNTPAISRKSYVHPKLIEAAREDPKLPLGTFKRPRTRKFLSSEEVGLLDWLMKGKRKRATRVSEKKVDKAIAAAEISMAKVDEVAEAAA</sequence>
<evidence type="ECO:0000256" key="5">
    <source>
        <dbReference type="ARBA" id="ARBA00023125"/>
    </source>
</evidence>
<dbReference type="Proteomes" id="UP001500235">
    <property type="component" value="Unassembled WGS sequence"/>
</dbReference>
<evidence type="ECO:0000256" key="1">
    <source>
        <dbReference type="ARBA" id="ARBA00000213"/>
    </source>
</evidence>
<keyword evidence="10" id="KW-1185">Reference proteome</keyword>
<accession>A0ABP7SSJ2</accession>
<keyword evidence="4" id="KW-0799">Topoisomerase</keyword>
<name>A0ABP7SSJ2_9SPHN</name>
<evidence type="ECO:0000256" key="4">
    <source>
        <dbReference type="ARBA" id="ARBA00023029"/>
    </source>
</evidence>
<dbReference type="Gene3D" id="1.10.132.120">
    <property type="match status" value="1"/>
</dbReference>
<dbReference type="Pfam" id="PF01028">
    <property type="entry name" value="Topoisom_I"/>
    <property type="match status" value="1"/>
</dbReference>
<gene>
    <name evidence="9" type="ORF">GCM10022280_13110</name>
</gene>
<keyword evidence="5" id="KW-0238">DNA-binding</keyword>
<dbReference type="PROSITE" id="PS52038">
    <property type="entry name" value="TOPO_IB_2"/>
    <property type="match status" value="1"/>
</dbReference>
<evidence type="ECO:0000256" key="2">
    <source>
        <dbReference type="ARBA" id="ARBA00006645"/>
    </source>
</evidence>
<evidence type="ECO:0000313" key="10">
    <source>
        <dbReference type="Proteomes" id="UP001500235"/>
    </source>
</evidence>
<reference evidence="10" key="1">
    <citation type="journal article" date="2019" name="Int. J. Syst. Evol. Microbiol.">
        <title>The Global Catalogue of Microorganisms (GCM) 10K type strain sequencing project: providing services to taxonomists for standard genome sequencing and annotation.</title>
        <authorList>
            <consortium name="The Broad Institute Genomics Platform"/>
            <consortium name="The Broad Institute Genome Sequencing Center for Infectious Disease"/>
            <person name="Wu L."/>
            <person name="Ma J."/>
        </authorList>
    </citation>
    <scope>NUCLEOTIDE SEQUENCE [LARGE SCALE GENOMIC DNA]</scope>
    <source>
        <strain evidence="10">JCM 17563</strain>
    </source>
</reference>
<evidence type="ECO:0000259" key="8">
    <source>
        <dbReference type="Pfam" id="PF21338"/>
    </source>
</evidence>
<dbReference type="InterPro" id="IPR001631">
    <property type="entry name" value="TopoI"/>
</dbReference>
<dbReference type="Gene3D" id="3.90.15.10">
    <property type="entry name" value="Topoisomerase I, Chain A, domain 3"/>
    <property type="match status" value="1"/>
</dbReference>
<dbReference type="InterPro" id="IPR014711">
    <property type="entry name" value="TopoI_cat_a-hlx-sub_euk"/>
</dbReference>
<comment type="caution">
    <text evidence="9">The sequence shown here is derived from an EMBL/GenBank/DDBJ whole genome shotgun (WGS) entry which is preliminary data.</text>
</comment>
<dbReference type="SUPFAM" id="SSF55869">
    <property type="entry name" value="DNA topoisomerase I domain"/>
    <property type="match status" value="1"/>
</dbReference>
<dbReference type="SUPFAM" id="SSF56349">
    <property type="entry name" value="DNA breaking-rejoining enzymes"/>
    <property type="match status" value="1"/>
</dbReference>
<dbReference type="InterPro" id="IPR011010">
    <property type="entry name" value="DNA_brk_join_enz"/>
</dbReference>
<dbReference type="Pfam" id="PF21338">
    <property type="entry name" value="Top1B_N_bact"/>
    <property type="match status" value="1"/>
</dbReference>
<feature type="domain" description="DNA topoisomerase IB N-terminal" evidence="8">
    <location>
        <begin position="19"/>
        <end position="67"/>
    </location>
</feature>
<evidence type="ECO:0000313" key="9">
    <source>
        <dbReference type="EMBL" id="GAA4015703.1"/>
    </source>
</evidence>
<feature type="domain" description="DNA topoisomerase I catalytic core eukaryotic-type" evidence="7">
    <location>
        <begin position="79"/>
        <end position="291"/>
    </location>
</feature>
<protein>
    <recommendedName>
        <fullName evidence="3">DNA topoisomerase</fullName>
        <ecNumber evidence="3">5.6.2.1</ecNumber>
    </recommendedName>
</protein>
<dbReference type="InterPro" id="IPR013500">
    <property type="entry name" value="TopoI_cat_euk"/>
</dbReference>